<evidence type="ECO:0000259" key="1">
    <source>
        <dbReference type="Pfam" id="PF14346"/>
    </source>
</evidence>
<sequence length="158" mass="17660">MSNQKLNQMLNQIQKWLPDWPRLPFWPRLPLWRRLLPVIALPVLVLTGAAACSSSPLATTDEMTRAERTIARAEQDRVGQYAASELAEARQKLQASRSALLHRDAVNADRYAMQATLDAELAVARADLAQANSVNDEMKTSLGILQQEMLRNTQGNQP</sequence>
<dbReference type="RefSeq" id="WP_377239770.1">
    <property type="nucleotide sequence ID" value="NZ_JBHLXP010000001.1"/>
</dbReference>
<dbReference type="Gene3D" id="1.20.1270.390">
    <property type="match status" value="1"/>
</dbReference>
<feature type="domain" description="DUF4398" evidence="1">
    <location>
        <begin position="62"/>
        <end position="133"/>
    </location>
</feature>
<dbReference type="EMBL" id="JBHLXP010000001">
    <property type="protein sequence ID" value="MFC0046980.1"/>
    <property type="molecule type" value="Genomic_DNA"/>
</dbReference>
<comment type="caution">
    <text evidence="2">The sequence shown here is derived from an EMBL/GenBank/DDBJ whole genome shotgun (WGS) entry which is preliminary data.</text>
</comment>
<dbReference type="Pfam" id="PF14346">
    <property type="entry name" value="DUF4398"/>
    <property type="match status" value="1"/>
</dbReference>
<proteinExistence type="predicted"/>
<evidence type="ECO:0000313" key="3">
    <source>
        <dbReference type="Proteomes" id="UP001589813"/>
    </source>
</evidence>
<keyword evidence="3" id="KW-1185">Reference proteome</keyword>
<evidence type="ECO:0000313" key="2">
    <source>
        <dbReference type="EMBL" id="MFC0046980.1"/>
    </source>
</evidence>
<organism evidence="2 3">
    <name type="scientific">Rheinheimera tilapiae</name>
    <dbReference type="NCBI Taxonomy" id="875043"/>
    <lineage>
        <taxon>Bacteria</taxon>
        <taxon>Pseudomonadati</taxon>
        <taxon>Pseudomonadota</taxon>
        <taxon>Gammaproteobacteria</taxon>
        <taxon>Chromatiales</taxon>
        <taxon>Chromatiaceae</taxon>
        <taxon>Rheinheimera</taxon>
    </lineage>
</organism>
<gene>
    <name evidence="2" type="ORF">ACFFJP_01590</name>
</gene>
<name>A0ABV6B7X3_9GAMM</name>
<accession>A0ABV6B7X3</accession>
<dbReference type="Proteomes" id="UP001589813">
    <property type="component" value="Unassembled WGS sequence"/>
</dbReference>
<reference evidence="2 3" key="1">
    <citation type="submission" date="2024-09" db="EMBL/GenBank/DDBJ databases">
        <authorList>
            <person name="Sun Q."/>
            <person name="Mori K."/>
        </authorList>
    </citation>
    <scope>NUCLEOTIDE SEQUENCE [LARGE SCALE GENOMIC DNA]</scope>
    <source>
        <strain evidence="2 3">KCTC 23315</strain>
    </source>
</reference>
<protein>
    <submittedName>
        <fullName evidence="2">DUF4398 domain-containing protein</fullName>
    </submittedName>
</protein>
<dbReference type="InterPro" id="IPR025511">
    <property type="entry name" value="DUF4398"/>
</dbReference>